<dbReference type="RefSeq" id="WP_277619937.1">
    <property type="nucleotide sequence ID" value="NZ_AOCG01000006.1"/>
</dbReference>
<dbReference type="PANTHER" id="PTHR43298">
    <property type="entry name" value="MULTIDRUG RESISTANCE PROTEIN NORM-RELATED"/>
    <property type="match status" value="1"/>
</dbReference>
<feature type="transmembrane region" description="Helical" evidence="6">
    <location>
        <begin position="264"/>
        <end position="285"/>
    </location>
</feature>
<feature type="transmembrane region" description="Helical" evidence="6">
    <location>
        <begin position="321"/>
        <end position="340"/>
    </location>
</feature>
<comment type="function">
    <text evidence="1">Multidrug efflux pump.</text>
</comment>
<dbReference type="NCBIfam" id="TIGR00797">
    <property type="entry name" value="matE"/>
    <property type="match status" value="1"/>
</dbReference>
<protein>
    <recommendedName>
        <fullName evidence="3">Probable multidrug resistance protein NorM</fullName>
    </recommendedName>
    <alternativeName>
        <fullName evidence="5">Multidrug-efflux transporter</fullName>
    </alternativeName>
</protein>
<proteinExistence type="inferred from homology"/>
<evidence type="ECO:0000256" key="5">
    <source>
        <dbReference type="ARBA" id="ARBA00031636"/>
    </source>
</evidence>
<dbReference type="STRING" id="1265818.MAQA_04978"/>
<feature type="transmembrane region" description="Helical" evidence="6">
    <location>
        <begin position="66"/>
        <end position="87"/>
    </location>
</feature>
<dbReference type="GO" id="GO:0015297">
    <property type="term" value="F:antiporter activity"/>
    <property type="evidence" value="ECO:0007669"/>
    <property type="project" value="InterPro"/>
</dbReference>
<feature type="transmembrane region" description="Helical" evidence="6">
    <location>
        <begin position="292"/>
        <end position="315"/>
    </location>
</feature>
<feature type="transmembrane region" description="Helical" evidence="6">
    <location>
        <begin position="186"/>
        <end position="208"/>
    </location>
</feature>
<comment type="similarity">
    <text evidence="2">Belongs to the multi antimicrobial extrusion (MATE) (TC 2.A.66.1) family.</text>
</comment>
<dbReference type="AlphaFoldDB" id="W7B0Y8"/>
<evidence type="ECO:0000313" key="8">
    <source>
        <dbReference type="Proteomes" id="UP000019246"/>
    </source>
</evidence>
<dbReference type="InterPro" id="IPR002528">
    <property type="entry name" value="MATE_fam"/>
</dbReference>
<keyword evidence="6" id="KW-0812">Transmembrane</keyword>
<dbReference type="GO" id="GO:0042910">
    <property type="term" value="F:xenobiotic transmembrane transporter activity"/>
    <property type="evidence" value="ECO:0007669"/>
    <property type="project" value="InterPro"/>
</dbReference>
<feature type="transmembrane region" description="Helical" evidence="6">
    <location>
        <begin position="153"/>
        <end position="174"/>
    </location>
</feature>
<feature type="transmembrane region" description="Helical" evidence="6">
    <location>
        <begin position="36"/>
        <end position="54"/>
    </location>
</feature>
<evidence type="ECO:0000313" key="7">
    <source>
        <dbReference type="EMBL" id="EUJ19542.1"/>
    </source>
</evidence>
<sequence length="351" mass="38456">MALIIAFILILINLFLVPILLTHMHLNDTVTSTARHFLTGISIGLPAFFLSAVLRSFIDSLGLTRVSMVITLATVPVNILLNYLLIFGNFGFPELGGAGSGYATGITYWLVLLVSILLIETHRKIRHFQIFSKPSVPSFQKIKEILKIGIPNGLTILFETGIFSAVTILMSRFGTDISLLISQQTVLVHCFTPSPLSIASSLTILVGFETGAKRIDGAKAYRHIGMITAIFIGTLNGTLLFFFRDQVAGFYSSDGNLIPLITHFLLYAILFQFADALLSPVLGALRGYKDVAITSVVAFISYWIVGLPVGIFLSYSSLGAYGFWIGLSTGLFTAAFILSIRVRYTEKNYTF</sequence>
<dbReference type="PATRIC" id="fig|1265818.5.peg.987"/>
<dbReference type="InterPro" id="IPR050222">
    <property type="entry name" value="MATE_MdtK"/>
</dbReference>
<reference evidence="7 8" key="1">
    <citation type="journal article" date="2014" name="Int. J. Syst. Evol. Microbiol.">
        <title>Listeria floridensis sp. nov., Listeria aquatica sp. nov., Listeria cornellensis sp. nov., Listeria riparia sp. nov. and Listeria grandensis sp. nov., from agricultural and natural environments.</title>
        <authorList>
            <person name="den Bakker H.C."/>
            <person name="Warchocki S."/>
            <person name="Wright E.M."/>
            <person name="Allred A.F."/>
            <person name="Ahlstrom C."/>
            <person name="Manuel C.S."/>
            <person name="Stasiewicz M.J."/>
            <person name="Burrell A."/>
            <person name="Roof S."/>
            <person name="Strawn L."/>
            <person name="Fortes E.D."/>
            <person name="Nightingale K.K."/>
            <person name="Kephart D."/>
            <person name="Wiedmann M."/>
        </authorList>
    </citation>
    <scope>NUCLEOTIDE SEQUENCE [LARGE SCALE GENOMIC DNA]</scope>
    <source>
        <strain evidence="7 8">FSL S10-1188</strain>
    </source>
</reference>
<dbReference type="CDD" id="cd13131">
    <property type="entry name" value="MATE_NorM_like"/>
    <property type="match status" value="1"/>
</dbReference>
<evidence type="ECO:0000256" key="3">
    <source>
        <dbReference type="ARBA" id="ARBA00020268"/>
    </source>
</evidence>
<organism evidence="7 8">
    <name type="scientific">Listeria aquatica FSL S10-1188</name>
    <dbReference type="NCBI Taxonomy" id="1265818"/>
    <lineage>
        <taxon>Bacteria</taxon>
        <taxon>Bacillati</taxon>
        <taxon>Bacillota</taxon>
        <taxon>Bacilli</taxon>
        <taxon>Bacillales</taxon>
        <taxon>Listeriaceae</taxon>
        <taxon>Listeria</taxon>
    </lineage>
</organism>
<dbReference type="Pfam" id="PF01554">
    <property type="entry name" value="MatE"/>
    <property type="match status" value="2"/>
</dbReference>
<keyword evidence="4" id="KW-0813">Transport</keyword>
<gene>
    <name evidence="7" type="ORF">MAQA_04978</name>
</gene>
<dbReference type="EMBL" id="AOCG01000006">
    <property type="protein sequence ID" value="EUJ19542.1"/>
    <property type="molecule type" value="Genomic_DNA"/>
</dbReference>
<name>W7B0Y8_9LIST</name>
<dbReference type="GO" id="GO:0005886">
    <property type="term" value="C:plasma membrane"/>
    <property type="evidence" value="ECO:0007669"/>
    <property type="project" value="TreeGrafter"/>
</dbReference>
<feature type="transmembrane region" description="Helical" evidence="6">
    <location>
        <begin position="99"/>
        <end position="119"/>
    </location>
</feature>
<keyword evidence="8" id="KW-1185">Reference proteome</keyword>
<evidence type="ECO:0000256" key="4">
    <source>
        <dbReference type="ARBA" id="ARBA00022448"/>
    </source>
</evidence>
<keyword evidence="6" id="KW-1133">Transmembrane helix</keyword>
<feature type="transmembrane region" description="Helical" evidence="6">
    <location>
        <begin position="5"/>
        <end position="24"/>
    </location>
</feature>
<comment type="caution">
    <text evidence="7">The sequence shown here is derived from an EMBL/GenBank/DDBJ whole genome shotgun (WGS) entry which is preliminary data.</text>
</comment>
<evidence type="ECO:0000256" key="6">
    <source>
        <dbReference type="SAM" id="Phobius"/>
    </source>
</evidence>
<feature type="transmembrane region" description="Helical" evidence="6">
    <location>
        <begin position="220"/>
        <end position="244"/>
    </location>
</feature>
<keyword evidence="6" id="KW-0472">Membrane</keyword>
<evidence type="ECO:0000256" key="2">
    <source>
        <dbReference type="ARBA" id="ARBA00010199"/>
    </source>
</evidence>
<accession>W7B0Y8</accession>
<dbReference type="Proteomes" id="UP000019246">
    <property type="component" value="Unassembled WGS sequence"/>
</dbReference>
<dbReference type="PANTHER" id="PTHR43298:SF2">
    <property type="entry name" value="FMN_FAD EXPORTER YEEO-RELATED"/>
    <property type="match status" value="1"/>
</dbReference>
<evidence type="ECO:0000256" key="1">
    <source>
        <dbReference type="ARBA" id="ARBA00003408"/>
    </source>
</evidence>